<evidence type="ECO:0000313" key="2">
    <source>
        <dbReference type="EMBL" id="JAE00743.1"/>
    </source>
</evidence>
<sequence length="73" mass="8181">MDTQNVAVTSMLFLRSHLPCMQTQLALLGFQLNFLMVALPISLIHWCQKGYFLLPLPFVALGSKFRCPISVLG</sequence>
<feature type="transmembrane region" description="Helical" evidence="1">
    <location>
        <begin position="25"/>
        <end position="46"/>
    </location>
</feature>
<evidence type="ECO:0000256" key="1">
    <source>
        <dbReference type="SAM" id="Phobius"/>
    </source>
</evidence>
<keyword evidence="1" id="KW-0472">Membrane</keyword>
<keyword evidence="1" id="KW-1133">Transmembrane helix</keyword>
<dbReference type="EMBL" id="GBRH01197153">
    <property type="protein sequence ID" value="JAE00743.1"/>
    <property type="molecule type" value="Transcribed_RNA"/>
</dbReference>
<protein>
    <submittedName>
        <fullName evidence="2">Uncharacterized protein</fullName>
    </submittedName>
</protein>
<reference evidence="2" key="2">
    <citation type="journal article" date="2015" name="Data Brief">
        <title>Shoot transcriptome of the giant reed, Arundo donax.</title>
        <authorList>
            <person name="Barrero R.A."/>
            <person name="Guerrero F.D."/>
            <person name="Moolhuijzen P."/>
            <person name="Goolsby J.A."/>
            <person name="Tidwell J."/>
            <person name="Bellgard S.E."/>
            <person name="Bellgard M.I."/>
        </authorList>
    </citation>
    <scope>NUCLEOTIDE SEQUENCE</scope>
    <source>
        <tissue evidence="2">Shoot tissue taken approximately 20 cm above the soil surface</tissue>
    </source>
</reference>
<accession>A0A0A9EXH5</accession>
<proteinExistence type="predicted"/>
<keyword evidence="1" id="KW-0812">Transmembrane</keyword>
<dbReference type="AlphaFoldDB" id="A0A0A9EXH5"/>
<organism evidence="2">
    <name type="scientific">Arundo donax</name>
    <name type="common">Giant reed</name>
    <name type="synonym">Donax arundinaceus</name>
    <dbReference type="NCBI Taxonomy" id="35708"/>
    <lineage>
        <taxon>Eukaryota</taxon>
        <taxon>Viridiplantae</taxon>
        <taxon>Streptophyta</taxon>
        <taxon>Embryophyta</taxon>
        <taxon>Tracheophyta</taxon>
        <taxon>Spermatophyta</taxon>
        <taxon>Magnoliopsida</taxon>
        <taxon>Liliopsida</taxon>
        <taxon>Poales</taxon>
        <taxon>Poaceae</taxon>
        <taxon>PACMAD clade</taxon>
        <taxon>Arundinoideae</taxon>
        <taxon>Arundineae</taxon>
        <taxon>Arundo</taxon>
    </lineage>
</organism>
<reference evidence="2" key="1">
    <citation type="submission" date="2014-09" db="EMBL/GenBank/DDBJ databases">
        <authorList>
            <person name="Magalhaes I.L.F."/>
            <person name="Oliveira U."/>
            <person name="Santos F.R."/>
            <person name="Vidigal T.H.D.A."/>
            <person name="Brescovit A.D."/>
            <person name="Santos A.J."/>
        </authorList>
    </citation>
    <scope>NUCLEOTIDE SEQUENCE</scope>
    <source>
        <tissue evidence="2">Shoot tissue taken approximately 20 cm above the soil surface</tissue>
    </source>
</reference>
<name>A0A0A9EXH5_ARUDO</name>